<reference evidence="5 6" key="1">
    <citation type="submission" date="2023-08" db="EMBL/GenBank/DDBJ databases">
        <title>Implementing the SeqCode for naming new Mesorhizobium species isolated from Vachellia karroo root nodules.</title>
        <authorList>
            <person name="Van Lill M."/>
        </authorList>
    </citation>
    <scope>NUCLEOTIDE SEQUENCE [LARGE SCALE GENOMIC DNA]</scope>
    <source>
        <strain evidence="5 6">VK4B</strain>
    </source>
</reference>
<evidence type="ECO:0000256" key="4">
    <source>
        <dbReference type="SAM" id="Phobius"/>
    </source>
</evidence>
<evidence type="ECO:0000313" key="5">
    <source>
        <dbReference type="EMBL" id="MDX8536035.1"/>
    </source>
</evidence>
<feature type="transmembrane region" description="Helical" evidence="4">
    <location>
        <begin position="364"/>
        <end position="389"/>
    </location>
</feature>
<evidence type="ECO:0000256" key="3">
    <source>
        <dbReference type="ARBA" id="ARBA00023136"/>
    </source>
</evidence>
<dbReference type="EMBL" id="JAVIIP010000001">
    <property type="protein sequence ID" value="MDX8536035.1"/>
    <property type="molecule type" value="Genomic_DNA"/>
</dbReference>
<dbReference type="Gene3D" id="1.20.1250.20">
    <property type="entry name" value="MFS general substrate transporter like domains"/>
    <property type="match status" value="1"/>
</dbReference>
<protein>
    <submittedName>
        <fullName evidence="5">MFS transporter</fullName>
    </submittedName>
</protein>
<dbReference type="Proteomes" id="UP001276564">
    <property type="component" value="Unassembled WGS sequence"/>
</dbReference>
<evidence type="ECO:0000313" key="6">
    <source>
        <dbReference type="Proteomes" id="UP001276564"/>
    </source>
</evidence>
<feature type="transmembrane region" description="Helical" evidence="4">
    <location>
        <begin position="134"/>
        <end position="155"/>
    </location>
</feature>
<keyword evidence="2 4" id="KW-1133">Transmembrane helix</keyword>
<dbReference type="InterPro" id="IPR036259">
    <property type="entry name" value="MFS_trans_sf"/>
</dbReference>
<feature type="transmembrane region" description="Helical" evidence="4">
    <location>
        <begin position="7"/>
        <end position="30"/>
    </location>
</feature>
<feature type="transmembrane region" description="Helical" evidence="4">
    <location>
        <begin position="98"/>
        <end position="122"/>
    </location>
</feature>
<accession>A0ABU5AFH2</accession>
<dbReference type="SUPFAM" id="SSF103473">
    <property type="entry name" value="MFS general substrate transporter"/>
    <property type="match status" value="1"/>
</dbReference>
<feature type="transmembrane region" description="Helical" evidence="4">
    <location>
        <begin position="161"/>
        <end position="181"/>
    </location>
</feature>
<evidence type="ECO:0000256" key="1">
    <source>
        <dbReference type="ARBA" id="ARBA00022692"/>
    </source>
</evidence>
<feature type="transmembrane region" description="Helical" evidence="4">
    <location>
        <begin position="42"/>
        <end position="63"/>
    </location>
</feature>
<sequence length="399" mass="40959">MEYSRRTIITVLGLTQIMAWGSTYYLPAVIAPRIAADTGWPLPWVVGGLSLGLLVAGLISPRVGSSIERHGGRNVLAFSAGCIGVGQIGLAVSPTLAVYIAAWLVVGLGMGAGLYDAAFATLGRLYGHSARSAITTLSLFGGFASTICWPISAFLMGETGWRGTCLVYASVQLLFALPLYLGMLPRGVPLPGVTDHPGKAQVGTPVQPASVPIMVVLAATLTLAAVISSTVSVHLLTILQASGMGLAAAVGLGALVGPAQVSARAVEMVIARYHHPIWTKFASVSFVAIGIGALWVGVPMVPVALAFYGAGIGLETIARGTLPLALFGPSGYARLMGRLAMPSLIAQAAAPSVGALLMEQVGAHGTLAALAGLALLNVGLACGLGWLILRRRTLQVQVR</sequence>
<name>A0ABU5AFH2_9HYPH</name>
<proteinExistence type="predicted"/>
<keyword evidence="1 4" id="KW-0812">Transmembrane</keyword>
<feature type="transmembrane region" description="Helical" evidence="4">
    <location>
        <begin position="209"/>
        <end position="227"/>
    </location>
</feature>
<evidence type="ECO:0000256" key="2">
    <source>
        <dbReference type="ARBA" id="ARBA00022989"/>
    </source>
</evidence>
<feature type="transmembrane region" description="Helical" evidence="4">
    <location>
        <begin position="233"/>
        <end position="256"/>
    </location>
</feature>
<dbReference type="Pfam" id="PF07690">
    <property type="entry name" value="MFS_1"/>
    <property type="match status" value="1"/>
</dbReference>
<organism evidence="5 6">
    <name type="scientific">Mesorhizobium abyssinicae</name>
    <dbReference type="NCBI Taxonomy" id="1209958"/>
    <lineage>
        <taxon>Bacteria</taxon>
        <taxon>Pseudomonadati</taxon>
        <taxon>Pseudomonadota</taxon>
        <taxon>Alphaproteobacteria</taxon>
        <taxon>Hyphomicrobiales</taxon>
        <taxon>Phyllobacteriaceae</taxon>
        <taxon>Mesorhizobium</taxon>
    </lineage>
</organism>
<gene>
    <name evidence="5" type="ORF">RFM23_00185</name>
</gene>
<feature type="transmembrane region" description="Helical" evidence="4">
    <location>
        <begin position="277"/>
        <end position="298"/>
    </location>
</feature>
<keyword evidence="6" id="KW-1185">Reference proteome</keyword>
<keyword evidence="3 4" id="KW-0472">Membrane</keyword>
<comment type="caution">
    <text evidence="5">The sequence shown here is derived from an EMBL/GenBank/DDBJ whole genome shotgun (WGS) entry which is preliminary data.</text>
</comment>
<dbReference type="InterPro" id="IPR011701">
    <property type="entry name" value="MFS"/>
</dbReference>
<feature type="transmembrane region" description="Helical" evidence="4">
    <location>
        <begin position="75"/>
        <end position="92"/>
    </location>
</feature>
<dbReference type="RefSeq" id="WP_320319392.1">
    <property type="nucleotide sequence ID" value="NZ_JAVIIP010000001.1"/>
</dbReference>